<reference evidence="1" key="1">
    <citation type="submission" date="2021-05" db="EMBL/GenBank/DDBJ databases">
        <authorList>
            <person name="Alioto T."/>
            <person name="Alioto T."/>
            <person name="Gomez Garrido J."/>
        </authorList>
    </citation>
    <scope>NUCLEOTIDE SEQUENCE</scope>
</reference>
<dbReference type="AlphaFoldDB" id="A0A8D8SSS4"/>
<protein>
    <submittedName>
        <fullName evidence="1">Uncharacterized protein</fullName>
    </submittedName>
</protein>
<sequence length="125" mass="14622">MYLLLPRPECLVVSTFQTTMRYVRAKDSKMCPWEMYCKSSGSRVICISSIQMISSIYRSMPPKHSRSIHSMEKETIMIQYLQPWDHRMKNAERKPSHSICLSTQTLSRCLDLKERRLKLSCTSIG</sequence>
<dbReference type="EMBL" id="HBUF01230760">
    <property type="protein sequence ID" value="CAG6673237.1"/>
    <property type="molecule type" value="Transcribed_RNA"/>
</dbReference>
<accession>A0A8D8SSS4</accession>
<proteinExistence type="predicted"/>
<organism evidence="1">
    <name type="scientific">Cacopsylla melanoneura</name>
    <dbReference type="NCBI Taxonomy" id="428564"/>
    <lineage>
        <taxon>Eukaryota</taxon>
        <taxon>Metazoa</taxon>
        <taxon>Ecdysozoa</taxon>
        <taxon>Arthropoda</taxon>
        <taxon>Hexapoda</taxon>
        <taxon>Insecta</taxon>
        <taxon>Pterygota</taxon>
        <taxon>Neoptera</taxon>
        <taxon>Paraneoptera</taxon>
        <taxon>Hemiptera</taxon>
        <taxon>Sternorrhyncha</taxon>
        <taxon>Psylloidea</taxon>
        <taxon>Psyllidae</taxon>
        <taxon>Psyllinae</taxon>
        <taxon>Cacopsylla</taxon>
    </lineage>
</organism>
<evidence type="ECO:0000313" key="1">
    <source>
        <dbReference type="EMBL" id="CAG6673237.1"/>
    </source>
</evidence>
<name>A0A8D8SSS4_9HEMI</name>